<dbReference type="OrthoDB" id="128302at2759"/>
<feature type="coiled-coil region" evidence="1">
    <location>
        <begin position="78"/>
        <end position="134"/>
    </location>
</feature>
<comment type="caution">
    <text evidence="2">The sequence shown here is derived from an EMBL/GenBank/DDBJ whole genome shotgun (WGS) entry which is preliminary data.</text>
</comment>
<evidence type="ECO:0000313" key="2">
    <source>
        <dbReference type="EMBL" id="KAG7376246.1"/>
    </source>
</evidence>
<accession>A0A8T1V5P5</accession>
<gene>
    <name evidence="2" type="ORF">PHYPSEUDO_013926</name>
</gene>
<organism evidence="2 3">
    <name type="scientific">Phytophthora pseudosyringae</name>
    <dbReference type="NCBI Taxonomy" id="221518"/>
    <lineage>
        <taxon>Eukaryota</taxon>
        <taxon>Sar</taxon>
        <taxon>Stramenopiles</taxon>
        <taxon>Oomycota</taxon>
        <taxon>Peronosporomycetes</taxon>
        <taxon>Peronosporales</taxon>
        <taxon>Peronosporaceae</taxon>
        <taxon>Phytophthora</taxon>
    </lineage>
</organism>
<keyword evidence="3" id="KW-1185">Reference proteome</keyword>
<name>A0A8T1V5P5_9STRA</name>
<dbReference type="AlphaFoldDB" id="A0A8T1V5P5"/>
<sequence length="432" mass="49572">MSTALHCDHQIVVIRPSDDWTMDDEDLRLLAAELDPVPTPAEVSKWPHQLKAQRRLQLHRKRMIRLRTRRAAEKKTTLEEFQSLEPELQKRIADLRRTGVRSGNGEIAHIQRDMQRLVLERELLRQESVTLRQNLSRHQKYAMVIQVACPGAVPAAFDEDLTAQSTNPERGHLTVRCIGPEWQTVQKRAGYRVHVPEGLPSFVFHPFSQQEFDAVLGRHDSNARSDASQLAHDGNYLGWEVSRGANVPGNHWLLGHVRCKKRLNRSIDSVLNSMKRDDGTSKWPITPTAEDVHLTGEISTQTLQHLDENSYVMLSNYPGSPTIRYMCLVRQSPWKFVLGKRAQTFYFVVADSEANRRSRDAASATKDEVCWITDEGGYSLTLEEVDDKTVDVIFHSFAYFTTEEQALHHFLMFGRIVTRWEQLVMSLNLLQC</sequence>
<dbReference type="Proteomes" id="UP000694044">
    <property type="component" value="Unassembled WGS sequence"/>
</dbReference>
<keyword evidence="1" id="KW-0175">Coiled coil</keyword>
<evidence type="ECO:0000313" key="3">
    <source>
        <dbReference type="Proteomes" id="UP000694044"/>
    </source>
</evidence>
<proteinExistence type="predicted"/>
<dbReference type="EMBL" id="JAGDFM010000755">
    <property type="protein sequence ID" value="KAG7376246.1"/>
    <property type="molecule type" value="Genomic_DNA"/>
</dbReference>
<reference evidence="2" key="1">
    <citation type="submission" date="2021-02" db="EMBL/GenBank/DDBJ databases">
        <authorList>
            <person name="Palmer J.M."/>
        </authorList>
    </citation>
    <scope>NUCLEOTIDE SEQUENCE</scope>
    <source>
        <strain evidence="2">SCRP734</strain>
    </source>
</reference>
<protein>
    <submittedName>
        <fullName evidence="2">Uncharacterized protein</fullName>
    </submittedName>
</protein>
<evidence type="ECO:0000256" key="1">
    <source>
        <dbReference type="SAM" id="Coils"/>
    </source>
</evidence>